<evidence type="ECO:0000313" key="3">
    <source>
        <dbReference type="Proteomes" id="UP000233556"/>
    </source>
</evidence>
<name>A0A2I0UGH5_LIMLA</name>
<reference evidence="3" key="1">
    <citation type="submission" date="2017-11" db="EMBL/GenBank/DDBJ databases">
        <authorList>
            <person name="Lima N.C."/>
            <person name="Parody-Merino A.M."/>
            <person name="Battley P.F."/>
            <person name="Fidler A.E."/>
            <person name="Prosdocimi F."/>
        </authorList>
    </citation>
    <scope>NUCLEOTIDE SEQUENCE [LARGE SCALE GENOMIC DNA]</scope>
</reference>
<accession>A0A2I0UGH5</accession>
<dbReference type="InterPro" id="IPR043502">
    <property type="entry name" value="DNA/RNA_pol_sf"/>
</dbReference>
<sequence length="228" mass="25488">MISSQPSELIQDFLLQLDVHKSMELNGIQPRVLKELADVIPGPLSVIFQWSWESGEFPVDWKLANVIPVFKKGKKEESGNYRPVGLTSVPGKIMEKVFLGVIEKHLRHNAIIGHTQHRFTREKSGLTNSISCYDKVTHLVDQGKPVDVVVLDFSKAFDTVSHSILLDKMSSTQLEKSIVLLDLDAGIEHTLSKFANDTKLGEAMDSLEGREGLREIWIDWGSGQSPTL</sequence>
<keyword evidence="3" id="KW-1185">Reference proteome</keyword>
<dbReference type="Proteomes" id="UP000233556">
    <property type="component" value="Unassembled WGS sequence"/>
</dbReference>
<dbReference type="SUPFAM" id="SSF56672">
    <property type="entry name" value="DNA/RNA polymerases"/>
    <property type="match status" value="1"/>
</dbReference>
<dbReference type="AlphaFoldDB" id="A0A2I0UGH5"/>
<organism evidence="2 3">
    <name type="scientific">Limosa lapponica baueri</name>
    <dbReference type="NCBI Taxonomy" id="1758121"/>
    <lineage>
        <taxon>Eukaryota</taxon>
        <taxon>Metazoa</taxon>
        <taxon>Chordata</taxon>
        <taxon>Craniata</taxon>
        <taxon>Vertebrata</taxon>
        <taxon>Euteleostomi</taxon>
        <taxon>Archelosauria</taxon>
        <taxon>Archosauria</taxon>
        <taxon>Dinosauria</taxon>
        <taxon>Saurischia</taxon>
        <taxon>Theropoda</taxon>
        <taxon>Coelurosauria</taxon>
        <taxon>Aves</taxon>
        <taxon>Neognathae</taxon>
        <taxon>Neoaves</taxon>
        <taxon>Charadriiformes</taxon>
        <taxon>Scolopacidae</taxon>
        <taxon>Limosa</taxon>
    </lineage>
</organism>
<proteinExistence type="predicted"/>
<protein>
    <recommendedName>
        <fullName evidence="1">Reverse transcriptase domain-containing protein</fullName>
    </recommendedName>
</protein>
<evidence type="ECO:0000259" key="1">
    <source>
        <dbReference type="Pfam" id="PF00078"/>
    </source>
</evidence>
<gene>
    <name evidence="2" type="ORF">llap_4552</name>
</gene>
<evidence type="ECO:0000313" key="2">
    <source>
        <dbReference type="EMBL" id="PKU45147.1"/>
    </source>
</evidence>
<dbReference type="Pfam" id="PF00078">
    <property type="entry name" value="RVT_1"/>
    <property type="match status" value="1"/>
</dbReference>
<dbReference type="InterPro" id="IPR000477">
    <property type="entry name" value="RT_dom"/>
</dbReference>
<dbReference type="EMBL" id="KZ505777">
    <property type="protein sequence ID" value="PKU45147.1"/>
    <property type="molecule type" value="Genomic_DNA"/>
</dbReference>
<dbReference type="PANTHER" id="PTHR33332">
    <property type="entry name" value="REVERSE TRANSCRIPTASE DOMAIN-CONTAINING PROTEIN"/>
    <property type="match status" value="1"/>
</dbReference>
<reference evidence="3" key="2">
    <citation type="submission" date="2017-12" db="EMBL/GenBank/DDBJ databases">
        <title>Genome sequence of the Bar-tailed Godwit (Limosa lapponica baueri).</title>
        <authorList>
            <person name="Lima N.C.B."/>
            <person name="Parody-Merino A.M."/>
            <person name="Battley P.F."/>
            <person name="Fidler A.E."/>
            <person name="Prosdocimi F."/>
        </authorList>
    </citation>
    <scope>NUCLEOTIDE SEQUENCE [LARGE SCALE GENOMIC DNA]</scope>
</reference>
<dbReference type="OrthoDB" id="416119at2759"/>
<feature type="domain" description="Reverse transcriptase" evidence="1">
    <location>
        <begin position="74"/>
        <end position="177"/>
    </location>
</feature>